<feature type="compositionally biased region" description="Polar residues" evidence="1">
    <location>
        <begin position="1"/>
        <end position="26"/>
    </location>
</feature>
<protein>
    <submittedName>
        <fullName evidence="2">Uncharacterized protein</fullName>
    </submittedName>
</protein>
<name>A0A6A0A6A4_HAELA</name>
<sequence>MSHSSAPQQQRHQSQPHVSQARAGSSQHGGGAYPELQQPGWQARDSSQDQGQQRHRSEARSHSSSHRHTSSHGGHSLGSDNSLDSPALLLGCAAVPSAANDWVAASPAMVTGTAGTTTEMNKSMPGHINAGDSQIYLTSPPPGAQAQLLVRHVAAANSYLASAQKLPSFSYLGTAP</sequence>
<evidence type="ECO:0000313" key="3">
    <source>
        <dbReference type="Proteomes" id="UP000485058"/>
    </source>
</evidence>
<dbReference type="AlphaFoldDB" id="A0A6A0A6A4"/>
<feature type="region of interest" description="Disordered" evidence="1">
    <location>
        <begin position="1"/>
        <end position="85"/>
    </location>
</feature>
<reference evidence="2 3" key="1">
    <citation type="submission" date="2020-02" db="EMBL/GenBank/DDBJ databases">
        <title>Draft genome sequence of Haematococcus lacustris strain NIES-144.</title>
        <authorList>
            <person name="Morimoto D."/>
            <person name="Nakagawa S."/>
            <person name="Yoshida T."/>
            <person name="Sawayama S."/>
        </authorList>
    </citation>
    <scope>NUCLEOTIDE SEQUENCE [LARGE SCALE GENOMIC DNA]</scope>
    <source>
        <strain evidence="2 3">NIES-144</strain>
    </source>
</reference>
<dbReference type="Proteomes" id="UP000485058">
    <property type="component" value="Unassembled WGS sequence"/>
</dbReference>
<evidence type="ECO:0000256" key="1">
    <source>
        <dbReference type="SAM" id="MobiDB-lite"/>
    </source>
</evidence>
<accession>A0A6A0A6A4</accession>
<evidence type="ECO:0000313" key="2">
    <source>
        <dbReference type="EMBL" id="GFH27914.1"/>
    </source>
</evidence>
<dbReference type="EMBL" id="BLLF01003670">
    <property type="protein sequence ID" value="GFH27914.1"/>
    <property type="molecule type" value="Genomic_DNA"/>
</dbReference>
<comment type="caution">
    <text evidence="2">The sequence shown here is derived from an EMBL/GenBank/DDBJ whole genome shotgun (WGS) entry which is preliminary data.</text>
</comment>
<keyword evidence="3" id="KW-1185">Reference proteome</keyword>
<gene>
    <name evidence="2" type="ORF">HaLaN_26306</name>
</gene>
<proteinExistence type="predicted"/>
<organism evidence="2 3">
    <name type="scientific">Haematococcus lacustris</name>
    <name type="common">Green alga</name>
    <name type="synonym">Haematococcus pluvialis</name>
    <dbReference type="NCBI Taxonomy" id="44745"/>
    <lineage>
        <taxon>Eukaryota</taxon>
        <taxon>Viridiplantae</taxon>
        <taxon>Chlorophyta</taxon>
        <taxon>core chlorophytes</taxon>
        <taxon>Chlorophyceae</taxon>
        <taxon>CS clade</taxon>
        <taxon>Chlamydomonadales</taxon>
        <taxon>Haematococcaceae</taxon>
        <taxon>Haematococcus</taxon>
    </lineage>
</organism>